<dbReference type="EMBL" id="JBFRYB010000001">
    <property type="protein sequence ID" value="MEX1665772.1"/>
    <property type="molecule type" value="Genomic_DNA"/>
</dbReference>
<dbReference type="RefSeq" id="WP_368375869.1">
    <property type="nucleotide sequence ID" value="NZ_JBFRYB010000001.1"/>
</dbReference>
<keyword evidence="2" id="KW-1185">Reference proteome</keyword>
<accession>A0ABV3TX74</accession>
<dbReference type="Pfam" id="PF10052">
    <property type="entry name" value="DUF2288"/>
    <property type="match status" value="1"/>
</dbReference>
<name>A0ABV3TX74_9GAMM</name>
<proteinExistence type="predicted"/>
<organism evidence="1 2">
    <name type="scientific">Zhongshania arctica</name>
    <dbReference type="NCBI Taxonomy" id="3238302"/>
    <lineage>
        <taxon>Bacteria</taxon>
        <taxon>Pseudomonadati</taxon>
        <taxon>Pseudomonadota</taxon>
        <taxon>Gammaproteobacteria</taxon>
        <taxon>Cellvibrionales</taxon>
        <taxon>Spongiibacteraceae</taxon>
        <taxon>Zhongshania</taxon>
    </lineage>
</organism>
<protein>
    <submittedName>
        <fullName evidence="1">DUF2288 family protein</fullName>
    </submittedName>
</protein>
<evidence type="ECO:0000313" key="1">
    <source>
        <dbReference type="EMBL" id="MEX1665772.1"/>
    </source>
</evidence>
<comment type="caution">
    <text evidence="1">The sequence shown here is derived from an EMBL/GenBank/DDBJ whole genome shotgun (WGS) entry which is preliminary data.</text>
</comment>
<gene>
    <name evidence="1" type="ORF">AB4875_09735</name>
</gene>
<dbReference type="InterPro" id="IPR018741">
    <property type="entry name" value="DUF2288"/>
</dbReference>
<reference evidence="1 2" key="1">
    <citation type="journal article" date="2011" name="Int. J. Syst. Evol. Microbiol.">
        <title>Zhongshania antarctica gen. nov., sp. nov. and Zhongshania guokunii sp. nov., gammaproteobacteria respectively isolated from coastal attached (fast) ice and surface seawater of the Antarctic.</title>
        <authorList>
            <person name="Li H.J."/>
            <person name="Zhang X.Y."/>
            <person name="Chen C.X."/>
            <person name="Zhang Y.J."/>
            <person name="Gao Z.M."/>
            <person name="Yu Y."/>
            <person name="Chen X.L."/>
            <person name="Chen B."/>
            <person name="Zhang Y.Z."/>
        </authorList>
    </citation>
    <scope>NUCLEOTIDE SEQUENCE [LARGE SCALE GENOMIC DNA]</scope>
    <source>
        <strain evidence="1 2">R06B22</strain>
    </source>
</reference>
<sequence>MILDESSDLLLKLNRETSRIPWKDLQRFYAQGAVLVVGPDVDLIAAAAAVANDDAAAVSAWMKDEQLKIATEEVALNWLAEDCEVWAVVVAPWVLVQKERGST</sequence>
<evidence type="ECO:0000313" key="2">
    <source>
        <dbReference type="Proteomes" id="UP001557484"/>
    </source>
</evidence>
<dbReference type="Proteomes" id="UP001557484">
    <property type="component" value="Unassembled WGS sequence"/>
</dbReference>